<keyword evidence="1" id="KW-0472">Membrane</keyword>
<reference evidence="2 3" key="1">
    <citation type="submission" date="2018-07" db="EMBL/GenBank/DDBJ databases">
        <title>The complete nuclear genome of the prasinophyte Chloropicon primus (CCMP1205).</title>
        <authorList>
            <person name="Pombert J.-F."/>
            <person name="Otis C."/>
            <person name="Turmel M."/>
            <person name="Lemieux C."/>
        </authorList>
    </citation>
    <scope>NUCLEOTIDE SEQUENCE [LARGE SCALE GENOMIC DNA]</scope>
    <source>
        <strain evidence="2 3">CCMP1205</strain>
    </source>
</reference>
<dbReference type="Proteomes" id="UP000316726">
    <property type="component" value="Chromosome 4"/>
</dbReference>
<keyword evidence="1" id="KW-0812">Transmembrane</keyword>
<evidence type="ECO:0000313" key="3">
    <source>
        <dbReference type="Proteomes" id="UP000316726"/>
    </source>
</evidence>
<gene>
    <name evidence="2" type="ORF">A3770_04p28810</name>
</gene>
<protein>
    <submittedName>
        <fullName evidence="2">Uncharacterized protein</fullName>
    </submittedName>
</protein>
<feature type="transmembrane region" description="Helical" evidence="1">
    <location>
        <begin position="96"/>
        <end position="115"/>
    </location>
</feature>
<sequence>MQSRERRSKRRQIVEQLAERDQSGEAYGVPRGVQLLGLNFFPSYPRRLAKLLLIAALGLVIALGGCFGIVFGVVVLETALGVDIPDRILAKAMRGALLSVIGLTVTIVGVLIHASGSTEDPRERRPQV</sequence>
<dbReference type="AlphaFoldDB" id="A0A5B8MIT5"/>
<feature type="transmembrane region" description="Helical" evidence="1">
    <location>
        <begin position="51"/>
        <end position="76"/>
    </location>
</feature>
<organism evidence="2 3">
    <name type="scientific">Chloropicon primus</name>
    <dbReference type="NCBI Taxonomy" id="1764295"/>
    <lineage>
        <taxon>Eukaryota</taxon>
        <taxon>Viridiplantae</taxon>
        <taxon>Chlorophyta</taxon>
        <taxon>Chloropicophyceae</taxon>
        <taxon>Chloropicales</taxon>
        <taxon>Chloropicaceae</taxon>
        <taxon>Chloropicon</taxon>
    </lineage>
</organism>
<keyword evidence="1" id="KW-1133">Transmembrane helix</keyword>
<name>A0A5B8MIT5_9CHLO</name>
<dbReference type="EMBL" id="CP031037">
    <property type="protein sequence ID" value="QDZ20363.1"/>
    <property type="molecule type" value="Genomic_DNA"/>
</dbReference>
<proteinExistence type="predicted"/>
<evidence type="ECO:0000313" key="2">
    <source>
        <dbReference type="EMBL" id="QDZ20363.1"/>
    </source>
</evidence>
<keyword evidence="3" id="KW-1185">Reference proteome</keyword>
<accession>A0A5B8MIT5</accession>
<evidence type="ECO:0000256" key="1">
    <source>
        <dbReference type="SAM" id="Phobius"/>
    </source>
</evidence>